<evidence type="ECO:0000313" key="4">
    <source>
        <dbReference type="Proteomes" id="UP000015241"/>
    </source>
</evidence>
<evidence type="ECO:0000259" key="2">
    <source>
        <dbReference type="PROSITE" id="PS50053"/>
    </source>
</evidence>
<sequence length="290" mass="30952">MAEQGELAFVKAFANNLSSQPVTYADDFQQPPERSLRKIPVLPAELPPPPERKVTEAAPTGSLSITFKSIKPPKSFALSVQPTDTVSDIKAQLASEPGAPPADAQRLLLKGKALADNKLLQEYTIKDGDTVTLMVKPGFDWDPSKMSALPAPSVATPAPQKVEGQHITLLPEQPARTRGGHGRTPSIVLSPSPSTSPTPGEKLADIPLLLDTSNIPEPSKSGAPITPYHGTISQPVFWENLYNFLQSEFPNGNEAAQAWEDFFCASKGTLSVSEIAKIRDHVGVTGMAGS</sequence>
<dbReference type="Gene3D" id="3.10.20.90">
    <property type="entry name" value="Phosphatidylinositol 3-kinase Catalytic Subunit, Chain A, domain 1"/>
    <property type="match status" value="1"/>
</dbReference>
<dbReference type="SUPFAM" id="SSF54236">
    <property type="entry name" value="Ubiquitin-like"/>
    <property type="match status" value="1"/>
</dbReference>
<dbReference type="STRING" id="743788.S8EAS6"/>
<evidence type="ECO:0000256" key="1">
    <source>
        <dbReference type="SAM" id="MobiDB-lite"/>
    </source>
</evidence>
<dbReference type="CDD" id="cd01805">
    <property type="entry name" value="Ubl_Rad23"/>
    <property type="match status" value="1"/>
</dbReference>
<proteinExistence type="predicted"/>
<dbReference type="SMART" id="SM00213">
    <property type="entry name" value="UBQ"/>
    <property type="match status" value="1"/>
</dbReference>
<feature type="compositionally biased region" description="Low complexity" evidence="1">
    <location>
        <begin position="184"/>
        <end position="199"/>
    </location>
</feature>
<protein>
    <recommendedName>
        <fullName evidence="2">Ubiquitin-like domain-containing protein</fullName>
    </recommendedName>
</protein>
<dbReference type="InterPro" id="IPR000626">
    <property type="entry name" value="Ubiquitin-like_dom"/>
</dbReference>
<dbReference type="eggNOG" id="ENOG502S3QU">
    <property type="taxonomic scope" value="Eukaryota"/>
</dbReference>
<keyword evidence="4" id="KW-1185">Reference proteome</keyword>
<dbReference type="AlphaFoldDB" id="S8EAS6"/>
<dbReference type="PANTHER" id="PTHR10677:SF3">
    <property type="entry name" value="FI07626P-RELATED"/>
    <property type="match status" value="1"/>
</dbReference>
<dbReference type="GO" id="GO:0005829">
    <property type="term" value="C:cytosol"/>
    <property type="evidence" value="ECO:0007669"/>
    <property type="project" value="TreeGrafter"/>
</dbReference>
<dbReference type="GO" id="GO:0031593">
    <property type="term" value="F:polyubiquitin modification-dependent protein binding"/>
    <property type="evidence" value="ECO:0007669"/>
    <property type="project" value="TreeGrafter"/>
</dbReference>
<feature type="domain" description="Ubiquitin-like" evidence="2">
    <location>
        <begin position="63"/>
        <end position="136"/>
    </location>
</feature>
<gene>
    <name evidence="3" type="ORF">FOMPIDRAFT_1022960</name>
</gene>
<name>S8EAS6_FOMSC</name>
<evidence type="ECO:0000313" key="3">
    <source>
        <dbReference type="EMBL" id="EPT02112.1"/>
    </source>
</evidence>
<dbReference type="Proteomes" id="UP000015241">
    <property type="component" value="Unassembled WGS sequence"/>
</dbReference>
<dbReference type="PROSITE" id="PS50053">
    <property type="entry name" value="UBIQUITIN_2"/>
    <property type="match status" value="1"/>
</dbReference>
<dbReference type="PANTHER" id="PTHR10677">
    <property type="entry name" value="UBIQUILIN"/>
    <property type="match status" value="1"/>
</dbReference>
<dbReference type="GO" id="GO:0006511">
    <property type="term" value="P:ubiquitin-dependent protein catabolic process"/>
    <property type="evidence" value="ECO:0007669"/>
    <property type="project" value="TreeGrafter"/>
</dbReference>
<reference evidence="3 4" key="1">
    <citation type="journal article" date="2012" name="Science">
        <title>The Paleozoic origin of enzymatic lignin decomposition reconstructed from 31 fungal genomes.</title>
        <authorList>
            <person name="Floudas D."/>
            <person name="Binder M."/>
            <person name="Riley R."/>
            <person name="Barry K."/>
            <person name="Blanchette R.A."/>
            <person name="Henrissat B."/>
            <person name="Martinez A.T."/>
            <person name="Otillar R."/>
            <person name="Spatafora J.W."/>
            <person name="Yadav J.S."/>
            <person name="Aerts A."/>
            <person name="Benoit I."/>
            <person name="Boyd A."/>
            <person name="Carlson A."/>
            <person name="Copeland A."/>
            <person name="Coutinho P.M."/>
            <person name="de Vries R.P."/>
            <person name="Ferreira P."/>
            <person name="Findley K."/>
            <person name="Foster B."/>
            <person name="Gaskell J."/>
            <person name="Glotzer D."/>
            <person name="Gorecki P."/>
            <person name="Heitman J."/>
            <person name="Hesse C."/>
            <person name="Hori C."/>
            <person name="Igarashi K."/>
            <person name="Jurgens J.A."/>
            <person name="Kallen N."/>
            <person name="Kersten P."/>
            <person name="Kohler A."/>
            <person name="Kuees U."/>
            <person name="Kumar T.K.A."/>
            <person name="Kuo A."/>
            <person name="LaButti K."/>
            <person name="Larrondo L.F."/>
            <person name="Lindquist E."/>
            <person name="Ling A."/>
            <person name="Lombard V."/>
            <person name="Lucas S."/>
            <person name="Lundell T."/>
            <person name="Martin R."/>
            <person name="McLaughlin D.J."/>
            <person name="Morgenstern I."/>
            <person name="Morin E."/>
            <person name="Murat C."/>
            <person name="Nagy L.G."/>
            <person name="Nolan M."/>
            <person name="Ohm R.A."/>
            <person name="Patyshakuliyeva A."/>
            <person name="Rokas A."/>
            <person name="Ruiz-Duenas F.J."/>
            <person name="Sabat G."/>
            <person name="Salamov A."/>
            <person name="Samejima M."/>
            <person name="Schmutz J."/>
            <person name="Slot J.C."/>
            <person name="St John F."/>
            <person name="Stenlid J."/>
            <person name="Sun H."/>
            <person name="Sun S."/>
            <person name="Syed K."/>
            <person name="Tsang A."/>
            <person name="Wiebenga A."/>
            <person name="Young D."/>
            <person name="Pisabarro A."/>
            <person name="Eastwood D.C."/>
            <person name="Martin F."/>
            <person name="Cullen D."/>
            <person name="Grigoriev I.V."/>
            <person name="Hibbett D.S."/>
        </authorList>
    </citation>
    <scope>NUCLEOTIDE SEQUENCE</scope>
    <source>
        <strain evidence="4">FP-58527</strain>
    </source>
</reference>
<dbReference type="HOGENOM" id="CLU_043701_0_0_1"/>
<dbReference type="Pfam" id="PF00240">
    <property type="entry name" value="ubiquitin"/>
    <property type="match status" value="1"/>
</dbReference>
<organism evidence="3 4">
    <name type="scientific">Fomitopsis schrenkii</name>
    <name type="common">Brown rot fungus</name>
    <dbReference type="NCBI Taxonomy" id="2126942"/>
    <lineage>
        <taxon>Eukaryota</taxon>
        <taxon>Fungi</taxon>
        <taxon>Dikarya</taxon>
        <taxon>Basidiomycota</taxon>
        <taxon>Agaricomycotina</taxon>
        <taxon>Agaricomycetes</taxon>
        <taxon>Polyporales</taxon>
        <taxon>Fomitopsis</taxon>
    </lineage>
</organism>
<dbReference type="InterPro" id="IPR015496">
    <property type="entry name" value="Ubiquilin"/>
</dbReference>
<feature type="region of interest" description="Disordered" evidence="1">
    <location>
        <begin position="171"/>
        <end position="202"/>
    </location>
</feature>
<accession>S8EAS6</accession>
<dbReference type="EMBL" id="KE504137">
    <property type="protein sequence ID" value="EPT02112.1"/>
    <property type="molecule type" value="Genomic_DNA"/>
</dbReference>
<dbReference type="OrthoDB" id="428577at2759"/>
<dbReference type="InParanoid" id="S8EAS6"/>
<dbReference type="InterPro" id="IPR029071">
    <property type="entry name" value="Ubiquitin-like_domsf"/>
</dbReference>